<name>A0ABW8V800_9PROT</name>
<dbReference type="EMBL" id="JBJLSN010000011">
    <property type="protein sequence ID" value="MFL7901503.1"/>
    <property type="molecule type" value="Genomic_DNA"/>
</dbReference>
<evidence type="ECO:0000313" key="2">
    <source>
        <dbReference type="Proteomes" id="UP001628281"/>
    </source>
</evidence>
<organism evidence="1 2">
    <name type="scientific">Azospirillum argentinense</name>
    <dbReference type="NCBI Taxonomy" id="2970906"/>
    <lineage>
        <taxon>Bacteria</taxon>
        <taxon>Pseudomonadati</taxon>
        <taxon>Pseudomonadota</taxon>
        <taxon>Alphaproteobacteria</taxon>
        <taxon>Rhodospirillales</taxon>
        <taxon>Azospirillaceae</taxon>
        <taxon>Azospirillum</taxon>
    </lineage>
</organism>
<comment type="caution">
    <text evidence="1">The sequence shown here is derived from an EMBL/GenBank/DDBJ whole genome shotgun (WGS) entry which is preliminary data.</text>
</comment>
<dbReference type="RefSeq" id="WP_407823966.1">
    <property type="nucleotide sequence ID" value="NZ_JBJLSN010000011.1"/>
</dbReference>
<dbReference type="Proteomes" id="UP001628281">
    <property type="component" value="Unassembled WGS sequence"/>
</dbReference>
<protein>
    <submittedName>
        <fullName evidence="1">Uncharacterized protein</fullName>
    </submittedName>
</protein>
<sequence>MDNADLITEGVAAQLYWIAGGGFYWSVVSEKVREEWREEARKRLSLPKDDPDRVAGGGGLIDRSLVAAREAQGEAS</sequence>
<proteinExistence type="predicted"/>
<accession>A0ABW8V800</accession>
<gene>
    <name evidence="1" type="ORF">ACJ41P_10250</name>
</gene>
<reference evidence="1 2" key="1">
    <citation type="submission" date="2024-11" db="EMBL/GenBank/DDBJ databases">
        <title>Draft genome sequences of two bacteria associated to sugarcane roots in Colombia.</title>
        <authorList>
            <person name="Pardo-Diaz S."/>
            <person name="Masmela-Mendoza J."/>
            <person name="Delgadillo-Duran P."/>
            <person name="Bautista E.J."/>
            <person name="Rojas-Tapias D.F."/>
        </authorList>
    </citation>
    <scope>NUCLEOTIDE SEQUENCE [LARGE SCALE GENOMIC DNA]</scope>
    <source>
        <strain evidence="1 2">Ap18</strain>
    </source>
</reference>
<evidence type="ECO:0000313" key="1">
    <source>
        <dbReference type="EMBL" id="MFL7901503.1"/>
    </source>
</evidence>
<keyword evidence="2" id="KW-1185">Reference proteome</keyword>